<dbReference type="EMBL" id="CAXAMM010008557">
    <property type="protein sequence ID" value="CAK9017716.1"/>
    <property type="molecule type" value="Genomic_DNA"/>
</dbReference>
<organism evidence="3 4">
    <name type="scientific">Durusdinium trenchii</name>
    <dbReference type="NCBI Taxonomy" id="1381693"/>
    <lineage>
        <taxon>Eukaryota</taxon>
        <taxon>Sar</taxon>
        <taxon>Alveolata</taxon>
        <taxon>Dinophyceae</taxon>
        <taxon>Suessiales</taxon>
        <taxon>Symbiodiniaceae</taxon>
        <taxon>Durusdinium</taxon>
    </lineage>
</organism>
<evidence type="ECO:0000313" key="4">
    <source>
        <dbReference type="Proteomes" id="UP001642464"/>
    </source>
</evidence>
<feature type="chain" id="PRO_5047121011" evidence="2">
    <location>
        <begin position="17"/>
        <end position="177"/>
    </location>
</feature>
<feature type="region of interest" description="Disordered" evidence="1">
    <location>
        <begin position="140"/>
        <end position="177"/>
    </location>
</feature>
<evidence type="ECO:0000256" key="1">
    <source>
        <dbReference type="SAM" id="MobiDB-lite"/>
    </source>
</evidence>
<protein>
    <submittedName>
        <fullName evidence="3">Uncharacterized protein</fullName>
    </submittedName>
</protein>
<evidence type="ECO:0000256" key="2">
    <source>
        <dbReference type="SAM" id="SignalP"/>
    </source>
</evidence>
<gene>
    <name evidence="3" type="ORF">SCF082_LOCUS13760</name>
</gene>
<keyword evidence="4" id="KW-1185">Reference proteome</keyword>
<keyword evidence="2" id="KW-0732">Signal</keyword>
<comment type="caution">
    <text evidence="3">The sequence shown here is derived from an EMBL/GenBank/DDBJ whole genome shotgun (WGS) entry which is preliminary data.</text>
</comment>
<proteinExistence type="predicted"/>
<feature type="signal peptide" evidence="2">
    <location>
        <begin position="1"/>
        <end position="16"/>
    </location>
</feature>
<feature type="compositionally biased region" description="Basic and acidic residues" evidence="1">
    <location>
        <begin position="140"/>
        <end position="151"/>
    </location>
</feature>
<reference evidence="3 4" key="1">
    <citation type="submission" date="2024-02" db="EMBL/GenBank/DDBJ databases">
        <authorList>
            <person name="Chen Y."/>
            <person name="Shah S."/>
            <person name="Dougan E. K."/>
            <person name="Thang M."/>
            <person name="Chan C."/>
        </authorList>
    </citation>
    <scope>NUCLEOTIDE SEQUENCE [LARGE SCALE GENOMIC DNA]</scope>
</reference>
<accession>A0ABP0JTD8</accession>
<evidence type="ECO:0000313" key="3">
    <source>
        <dbReference type="EMBL" id="CAK9017716.1"/>
    </source>
</evidence>
<name>A0ABP0JTD8_9DINO</name>
<dbReference type="Proteomes" id="UP001642464">
    <property type="component" value="Unassembled WGS sequence"/>
</dbReference>
<sequence>MILLIYITLTLRGQLSQLGGRVAALVGGGPAGLLGPVAKVPQQDPARLPEELCLAAEAAAWTAASAAAVTPKVTMQKLEAKLRNYGSGCCKKQVALRWNPQQLPAAFFGALYAGVGGLTQALRVLNMLFLLLTKEFTGDHSSHGHPTEHAARGRAPASILAHRRGRSEDAEDAPGRA</sequence>